<dbReference type="RefSeq" id="WP_236016294.1">
    <property type="nucleotide sequence ID" value="NZ_BMHH01000024.1"/>
</dbReference>
<dbReference type="Pfam" id="PF18551">
    <property type="entry name" value="TackOD1"/>
    <property type="match status" value="1"/>
</dbReference>
<reference evidence="2" key="1">
    <citation type="journal article" date="2014" name="Int. J. Syst. Evol. Microbiol.">
        <title>Complete genome sequence of Corynebacterium casei LMG S-19264T (=DSM 44701T), isolated from a smear-ripened cheese.</title>
        <authorList>
            <consortium name="US DOE Joint Genome Institute (JGI-PGF)"/>
            <person name="Walter F."/>
            <person name="Albersmeier A."/>
            <person name="Kalinowski J."/>
            <person name="Ruckert C."/>
        </authorList>
    </citation>
    <scope>NUCLEOTIDE SEQUENCE</scope>
    <source>
        <strain evidence="2">CGMCC 1.15082</strain>
    </source>
</reference>
<dbReference type="Proteomes" id="UP000646478">
    <property type="component" value="Unassembled WGS sequence"/>
</dbReference>
<evidence type="ECO:0000313" key="3">
    <source>
        <dbReference type="Proteomes" id="UP000646478"/>
    </source>
</evidence>
<feature type="domain" description="Thaumarchaeal output" evidence="1">
    <location>
        <begin position="104"/>
        <end position="283"/>
    </location>
</feature>
<evidence type="ECO:0000259" key="1">
    <source>
        <dbReference type="Pfam" id="PF18551"/>
    </source>
</evidence>
<comment type="caution">
    <text evidence="2">The sequence shown here is derived from an EMBL/GenBank/DDBJ whole genome shotgun (WGS) entry which is preliminary data.</text>
</comment>
<dbReference type="InterPro" id="IPR040572">
    <property type="entry name" value="TackOD1"/>
</dbReference>
<gene>
    <name evidence="2" type="ORF">GCM10011491_40310</name>
</gene>
<proteinExistence type="predicted"/>
<accession>A0A916SQ72</accession>
<organism evidence="2 3">
    <name type="scientific">Brucella endophytica</name>
    <dbReference type="NCBI Taxonomy" id="1963359"/>
    <lineage>
        <taxon>Bacteria</taxon>
        <taxon>Pseudomonadati</taxon>
        <taxon>Pseudomonadota</taxon>
        <taxon>Alphaproteobacteria</taxon>
        <taxon>Hyphomicrobiales</taxon>
        <taxon>Brucellaceae</taxon>
        <taxon>Brucella/Ochrobactrum group</taxon>
        <taxon>Brucella</taxon>
    </lineage>
</organism>
<name>A0A916SQ72_9HYPH</name>
<evidence type="ECO:0000313" key="2">
    <source>
        <dbReference type="EMBL" id="GGB08222.1"/>
    </source>
</evidence>
<keyword evidence="3" id="KW-1185">Reference proteome</keyword>
<reference evidence="2" key="2">
    <citation type="submission" date="2020-09" db="EMBL/GenBank/DDBJ databases">
        <authorList>
            <person name="Sun Q."/>
            <person name="Zhou Y."/>
        </authorList>
    </citation>
    <scope>NUCLEOTIDE SEQUENCE</scope>
    <source>
        <strain evidence="2">CGMCC 1.15082</strain>
    </source>
</reference>
<dbReference type="AlphaFoldDB" id="A0A916SQ72"/>
<dbReference type="EMBL" id="BMHH01000024">
    <property type="protein sequence ID" value="GGB08222.1"/>
    <property type="molecule type" value="Genomic_DNA"/>
</dbReference>
<sequence>MTWKPRTRWFPRVPAHLDEIFGLLFEADAGGDIDAVLFSDERLSSPLHNIRDFAGSLQAPMIDLKGRAGDFADAHFDLLEPRTWTDTARRILKFREGREALAAQHRHSVDPEVQLLAHMYVSGRELRGMRYPLAPEAVCYPGFFSAPKIVPLAESLVLRGFLKRRFFDRLHECATCQSRRLSVREECPSCRSADLRESALLHHFHCAAVLPEEQFRRGMSLVCPKCQRQLRNYGKDYDRPGQAFTCNSCEATSSELEVGFVCLDCNARMDGGAATHVDLHSYMLTDAAVAFLQGSAPAVPSSLPAPLQREIADIGALARTQAGLAEVRFAKGEEVIAANGRPMFEKSRDLFFETLRNGLGNTGSLHVDGDMAYIFAEAFDAELERELQALIARGEEVLRLKLSPRLTIIQRFGRA</sequence>
<protein>
    <recommendedName>
        <fullName evidence="1">Thaumarchaeal output domain-containing protein</fullName>
    </recommendedName>
</protein>